<name>A0A1T4LV70_9FUSO</name>
<dbReference type="AlphaFoldDB" id="A0A1T4LV70"/>
<reference evidence="2 3" key="1">
    <citation type="submission" date="2017-02" db="EMBL/GenBank/DDBJ databases">
        <authorList>
            <person name="Peterson S.W."/>
        </authorList>
    </citation>
    <scope>NUCLEOTIDE SEQUENCE [LARGE SCALE GENOMIC DNA]</scope>
    <source>
        <strain evidence="2 3">ATCC 700028</strain>
    </source>
</reference>
<gene>
    <name evidence="2" type="ORF">SAMN02745174_00978</name>
</gene>
<dbReference type="InterPro" id="IPR003959">
    <property type="entry name" value="ATPase_AAA_core"/>
</dbReference>
<dbReference type="EMBL" id="FUWX01000007">
    <property type="protein sequence ID" value="SJZ58547.1"/>
    <property type="molecule type" value="Genomic_DNA"/>
</dbReference>
<dbReference type="GO" id="GO:0016887">
    <property type="term" value="F:ATP hydrolysis activity"/>
    <property type="evidence" value="ECO:0007669"/>
    <property type="project" value="InterPro"/>
</dbReference>
<proteinExistence type="predicted"/>
<dbReference type="OrthoDB" id="9809324at2"/>
<dbReference type="GO" id="GO:0005524">
    <property type="term" value="F:ATP binding"/>
    <property type="evidence" value="ECO:0007669"/>
    <property type="project" value="InterPro"/>
</dbReference>
<dbReference type="PANTHER" id="PTHR40396">
    <property type="entry name" value="ATPASE-LIKE PROTEIN"/>
    <property type="match status" value="1"/>
</dbReference>
<accession>A0A1T4LV70</accession>
<evidence type="ECO:0000259" key="1">
    <source>
        <dbReference type="Pfam" id="PF13304"/>
    </source>
</evidence>
<dbReference type="SUPFAM" id="SSF52540">
    <property type="entry name" value="P-loop containing nucleoside triphosphate hydrolases"/>
    <property type="match status" value="1"/>
</dbReference>
<dbReference type="Gene3D" id="3.40.50.300">
    <property type="entry name" value="P-loop containing nucleotide triphosphate hydrolases"/>
    <property type="match status" value="1"/>
</dbReference>
<keyword evidence="3" id="KW-1185">Reference proteome</keyword>
<dbReference type="Pfam" id="PF13304">
    <property type="entry name" value="AAA_21"/>
    <property type="match status" value="1"/>
</dbReference>
<dbReference type="PANTHER" id="PTHR40396:SF1">
    <property type="entry name" value="ATPASE AAA-TYPE CORE DOMAIN-CONTAINING PROTEIN"/>
    <property type="match status" value="1"/>
</dbReference>
<dbReference type="RefSeq" id="WP_078693493.1">
    <property type="nucleotide sequence ID" value="NZ_FUWX01000007.1"/>
</dbReference>
<feature type="domain" description="ATPase AAA-type core" evidence="1">
    <location>
        <begin position="34"/>
        <end position="319"/>
    </location>
</feature>
<evidence type="ECO:0000313" key="3">
    <source>
        <dbReference type="Proteomes" id="UP000191153"/>
    </source>
</evidence>
<evidence type="ECO:0000313" key="2">
    <source>
        <dbReference type="EMBL" id="SJZ58547.1"/>
    </source>
</evidence>
<dbReference type="Proteomes" id="UP000191153">
    <property type="component" value="Unassembled WGS sequence"/>
</dbReference>
<organism evidence="2 3">
    <name type="scientific">Cetobacterium ceti</name>
    <dbReference type="NCBI Taxonomy" id="180163"/>
    <lineage>
        <taxon>Bacteria</taxon>
        <taxon>Fusobacteriati</taxon>
        <taxon>Fusobacteriota</taxon>
        <taxon>Fusobacteriia</taxon>
        <taxon>Fusobacteriales</taxon>
        <taxon>Fusobacteriaceae</taxon>
        <taxon>Cetobacterium</taxon>
    </lineage>
</organism>
<dbReference type="InterPro" id="IPR027417">
    <property type="entry name" value="P-loop_NTPase"/>
</dbReference>
<dbReference type="STRING" id="180163.SAMN02745174_00978"/>
<sequence>MKGLIYFSCENIYSFKEKIEFTMENSKGEKELVSAIYGANASGKTNFIKALDFFKFLIVTSKELSVGDKIKLFPFKGNENKDTEFKIIFKNNSIKYAYYLKINESRIVEENLYHYPSGKISKIFTRNYNQEDESYVFDYGRSYIKELKGIELVCPSNKIFLSVTASWKEIDEIKNPFMFFSNVIQSNMGLNEMGWFEKSAEILQRHNQDRNKFIDLVKVILPGLKNIESNIERKQVSLEYENGMVLDLAEESKGIKRIIEILGPILEILKNGQVLLFDEIESSFHPIIAKNIINLFLDKTQNKNEAQLIFTTHDVNLLDGDTLKKDLIWFTERCKENGYSTDLYPLSIIEGVRTGENIRKNYLKGKYSRC</sequence>
<protein>
    <recommendedName>
        <fullName evidence="1">ATPase AAA-type core domain-containing protein</fullName>
    </recommendedName>
</protein>